<feature type="DNA-binding region" description="H-T-H motif" evidence="4">
    <location>
        <begin position="45"/>
        <end position="64"/>
    </location>
</feature>
<evidence type="ECO:0000256" key="1">
    <source>
        <dbReference type="ARBA" id="ARBA00023015"/>
    </source>
</evidence>
<protein>
    <submittedName>
        <fullName evidence="7">TetR/AcrR family transcriptional regulator</fullName>
    </submittedName>
</protein>
<evidence type="ECO:0000256" key="2">
    <source>
        <dbReference type="ARBA" id="ARBA00023125"/>
    </source>
</evidence>
<evidence type="ECO:0000313" key="7">
    <source>
        <dbReference type="EMBL" id="NEY50404.1"/>
    </source>
</evidence>
<dbReference type="EMBL" id="JAAIWG010000069">
    <property type="protein sequence ID" value="NEY50404.1"/>
    <property type="molecule type" value="Genomic_DNA"/>
</dbReference>
<organism evidence="7">
    <name type="scientific">Escherichia coli</name>
    <dbReference type="NCBI Taxonomy" id="562"/>
    <lineage>
        <taxon>Bacteria</taxon>
        <taxon>Pseudomonadati</taxon>
        <taxon>Pseudomonadota</taxon>
        <taxon>Gammaproteobacteria</taxon>
        <taxon>Enterobacterales</taxon>
        <taxon>Enterobacteriaceae</taxon>
        <taxon>Escherichia</taxon>
    </lineage>
</organism>
<keyword evidence="2 4" id="KW-0238">DNA-binding</keyword>
<evidence type="ECO:0000256" key="4">
    <source>
        <dbReference type="PROSITE-ProRule" id="PRU00335"/>
    </source>
</evidence>
<dbReference type="PROSITE" id="PS50977">
    <property type="entry name" value="HTH_TETR_2"/>
    <property type="match status" value="1"/>
</dbReference>
<dbReference type="InterPro" id="IPR023772">
    <property type="entry name" value="DNA-bd_HTH_TetR-type_CS"/>
</dbReference>
<dbReference type="AlphaFoldDB" id="A0A6G4C432"/>
<dbReference type="Gene3D" id="1.10.357.10">
    <property type="entry name" value="Tetracycline Repressor, domain 2"/>
    <property type="match status" value="1"/>
</dbReference>
<keyword evidence="3" id="KW-0804">Transcription</keyword>
<evidence type="ECO:0000256" key="3">
    <source>
        <dbReference type="ARBA" id="ARBA00023163"/>
    </source>
</evidence>
<dbReference type="SUPFAM" id="SSF46689">
    <property type="entry name" value="Homeodomain-like"/>
    <property type="match status" value="1"/>
</dbReference>
<dbReference type="InterPro" id="IPR036271">
    <property type="entry name" value="Tet_transcr_reg_TetR-rel_C_sf"/>
</dbReference>
<dbReference type="PANTHER" id="PTHR47506">
    <property type="entry name" value="TRANSCRIPTIONAL REGULATORY PROTEIN"/>
    <property type="match status" value="1"/>
</dbReference>
<gene>
    <name evidence="7" type="ORF">G4V04_18960</name>
</gene>
<sequence length="214" mass="23432">MRPEKMSDSSLSAPSRRGRPRNFDRNNALMAALGIFWRRGYELTSVGELCKVMDINPPSLYAAFGNKASLFLEAVDYYETTYWDHTWKKLQTDGDIYDAIEAFFTQAACTLTCQAAPCGCLVVLAAVNVLPESTEVYNATRALRDRGKKHFTARLHKAVADGQLPGDTPIEAIALTLTTLLEGMSIPAQDGISKQELTSIAGLAVKLLPARTAE</sequence>
<comment type="caution">
    <text evidence="7">The sequence shown here is derived from an EMBL/GenBank/DDBJ whole genome shotgun (WGS) entry which is preliminary data.</text>
</comment>
<dbReference type="PANTHER" id="PTHR47506:SF1">
    <property type="entry name" value="HTH-TYPE TRANSCRIPTIONAL REGULATOR YJDC"/>
    <property type="match status" value="1"/>
</dbReference>
<dbReference type="GO" id="GO:0003677">
    <property type="term" value="F:DNA binding"/>
    <property type="evidence" value="ECO:0007669"/>
    <property type="project" value="UniProtKB-UniRule"/>
</dbReference>
<evidence type="ECO:0000259" key="6">
    <source>
        <dbReference type="PROSITE" id="PS50977"/>
    </source>
</evidence>
<keyword evidence="1" id="KW-0805">Transcription regulation</keyword>
<reference evidence="7" key="1">
    <citation type="journal article" date="2006" name="Food Microbiol.">
        <title>Occurrence of non-O157 shiga toxin-producing Escherichia coli in ready-to-eat food from supermarkets in Argentina.</title>
        <authorList>
            <person name="Balague C."/>
            <person name="Khan A.A."/>
            <person name="Fernandez L."/>
            <person name="Redolfi A.L."/>
            <person name="Aquili V."/>
            <person name="Voltattorni P."/>
            <person name="Hofer C."/>
            <person name="Ebner G."/>
            <person name="Duenas S."/>
            <person name="Cerniglia C.E."/>
        </authorList>
    </citation>
    <scope>NUCLEOTIDE SEQUENCE</scope>
    <source>
        <strain evidence="7">EC204</strain>
    </source>
</reference>
<reference evidence="7" key="2">
    <citation type="submission" date="2020-02" db="EMBL/GenBank/DDBJ databases">
        <authorList>
            <person name="Alotaibi K."/>
            <person name="Khan A."/>
        </authorList>
    </citation>
    <scope>NUCLEOTIDE SEQUENCE</scope>
    <source>
        <strain evidence="7">EC204</strain>
    </source>
</reference>
<dbReference type="Gene3D" id="1.10.10.60">
    <property type="entry name" value="Homeodomain-like"/>
    <property type="match status" value="1"/>
</dbReference>
<dbReference type="SUPFAM" id="SSF48498">
    <property type="entry name" value="Tetracyclin repressor-like, C-terminal domain"/>
    <property type="match status" value="1"/>
</dbReference>
<dbReference type="Pfam" id="PF00440">
    <property type="entry name" value="TetR_N"/>
    <property type="match status" value="1"/>
</dbReference>
<feature type="domain" description="HTH tetR-type" evidence="6">
    <location>
        <begin position="22"/>
        <end position="82"/>
    </location>
</feature>
<dbReference type="InterPro" id="IPR009057">
    <property type="entry name" value="Homeodomain-like_sf"/>
</dbReference>
<feature type="region of interest" description="Disordered" evidence="5">
    <location>
        <begin position="1"/>
        <end position="22"/>
    </location>
</feature>
<evidence type="ECO:0000256" key="5">
    <source>
        <dbReference type="SAM" id="MobiDB-lite"/>
    </source>
</evidence>
<dbReference type="InterPro" id="IPR001647">
    <property type="entry name" value="HTH_TetR"/>
</dbReference>
<dbReference type="PROSITE" id="PS01081">
    <property type="entry name" value="HTH_TETR_1"/>
    <property type="match status" value="1"/>
</dbReference>
<name>A0A6G4C432_ECOLX</name>
<proteinExistence type="predicted"/>
<accession>A0A6G4C432</accession>